<dbReference type="NCBIfam" id="NF009420">
    <property type="entry name" value="PRK12785.1"/>
    <property type="match status" value="1"/>
</dbReference>
<evidence type="ECO:0000256" key="5">
    <source>
        <dbReference type="ARBA" id="ARBA00022500"/>
    </source>
</evidence>
<keyword evidence="13" id="KW-1185">Reference proteome</keyword>
<comment type="function">
    <text evidence="1 10">Controls the rotational direction of flagella during chemotaxis.</text>
</comment>
<dbReference type="GO" id="GO:0009425">
    <property type="term" value="C:bacterial-type flagellum basal body"/>
    <property type="evidence" value="ECO:0007669"/>
    <property type="project" value="InterPro"/>
</dbReference>
<evidence type="ECO:0000256" key="3">
    <source>
        <dbReference type="ARBA" id="ARBA00008281"/>
    </source>
</evidence>
<evidence type="ECO:0000256" key="2">
    <source>
        <dbReference type="ARBA" id="ARBA00004162"/>
    </source>
</evidence>
<evidence type="ECO:0000256" key="9">
    <source>
        <dbReference type="ARBA" id="ARBA00023136"/>
    </source>
</evidence>
<keyword evidence="10" id="KW-0997">Cell inner membrane</keyword>
<dbReference type="GO" id="GO:0071978">
    <property type="term" value="P:bacterial-type flagellum-dependent swarming motility"/>
    <property type="evidence" value="ECO:0007669"/>
    <property type="project" value="TreeGrafter"/>
</dbReference>
<evidence type="ECO:0000313" key="12">
    <source>
        <dbReference type="EMBL" id="AWB22498.1"/>
    </source>
</evidence>
<dbReference type="PROSITE" id="PS51318">
    <property type="entry name" value="TAT"/>
    <property type="match status" value="1"/>
</dbReference>
<dbReference type="GO" id="GO:0005886">
    <property type="term" value="C:plasma membrane"/>
    <property type="evidence" value="ECO:0007669"/>
    <property type="project" value="UniProtKB-SubCell"/>
</dbReference>
<evidence type="ECO:0000256" key="8">
    <source>
        <dbReference type="ARBA" id="ARBA00022989"/>
    </source>
</evidence>
<evidence type="ECO:0000313" key="13">
    <source>
        <dbReference type="Proteomes" id="UP000244755"/>
    </source>
</evidence>
<keyword evidence="7 10" id="KW-0283">Flagellar rotation</keyword>
<dbReference type="EMBL" id="CP028843">
    <property type="protein sequence ID" value="AWB22498.1"/>
    <property type="molecule type" value="Genomic_DNA"/>
</dbReference>
<keyword evidence="12" id="KW-0966">Cell projection</keyword>
<organism evidence="12 13">
    <name type="scientific">Methylobacterium currus</name>
    <dbReference type="NCBI Taxonomy" id="2051553"/>
    <lineage>
        <taxon>Bacteria</taxon>
        <taxon>Pseudomonadati</taxon>
        <taxon>Pseudomonadota</taxon>
        <taxon>Alphaproteobacteria</taxon>
        <taxon>Hyphomicrobiales</taxon>
        <taxon>Methylobacteriaceae</taxon>
        <taxon>Methylobacterium</taxon>
    </lineage>
</organism>
<evidence type="ECO:0000256" key="6">
    <source>
        <dbReference type="ARBA" id="ARBA00022692"/>
    </source>
</evidence>
<dbReference type="InterPro" id="IPR005503">
    <property type="entry name" value="FliL"/>
</dbReference>
<dbReference type="PANTHER" id="PTHR35091">
    <property type="entry name" value="FLAGELLAR PROTEIN FLIL"/>
    <property type="match status" value="1"/>
</dbReference>
<feature type="region of interest" description="Disordered" evidence="11">
    <location>
        <begin position="1"/>
        <end position="23"/>
    </location>
</feature>
<dbReference type="AlphaFoldDB" id="A0A2R4WLT5"/>
<keyword evidence="9 10" id="KW-0472">Membrane</keyword>
<gene>
    <name evidence="12" type="primary">fliL</name>
    <name evidence="12" type="ORF">DA075_17560</name>
</gene>
<keyword evidence="5 10" id="KW-0145">Chemotaxis</keyword>
<comment type="subcellular location">
    <subcellularLocation>
        <location evidence="10">Cell inner membrane</location>
    </subcellularLocation>
    <subcellularLocation>
        <location evidence="2">Cell membrane</location>
        <topology evidence="2">Single-pass membrane protein</topology>
    </subcellularLocation>
</comment>
<reference evidence="12 13" key="1">
    <citation type="submission" date="2018-04" db="EMBL/GenBank/DDBJ databases">
        <title>Methylobacterium sp. PR1016A genome.</title>
        <authorList>
            <person name="Park W."/>
        </authorList>
    </citation>
    <scope>NUCLEOTIDE SEQUENCE [LARGE SCALE GENOMIC DNA]</scope>
    <source>
        <strain evidence="12 13">PR1016A</strain>
    </source>
</reference>
<dbReference type="Proteomes" id="UP000244755">
    <property type="component" value="Chromosome 1"/>
</dbReference>
<keyword evidence="8 10" id="KW-1133">Transmembrane helix</keyword>
<dbReference type="RefSeq" id="WP_099954308.1">
    <property type="nucleotide sequence ID" value="NZ_CP028843.1"/>
</dbReference>
<feature type="transmembrane region" description="Helical" evidence="10">
    <location>
        <begin position="31"/>
        <end position="52"/>
    </location>
</feature>
<keyword evidence="6 10" id="KW-0812">Transmembrane</keyword>
<comment type="similarity">
    <text evidence="3 10">Belongs to the FliL family.</text>
</comment>
<evidence type="ECO:0000256" key="10">
    <source>
        <dbReference type="RuleBase" id="RU364125"/>
    </source>
</evidence>
<protein>
    <recommendedName>
        <fullName evidence="10">Flagellar protein FliL</fullName>
    </recommendedName>
</protein>
<dbReference type="KEGG" id="mee:DA075_17560"/>
<evidence type="ECO:0000256" key="7">
    <source>
        <dbReference type="ARBA" id="ARBA00022779"/>
    </source>
</evidence>
<dbReference type="OrthoDB" id="7304620at2"/>
<dbReference type="GO" id="GO:0006935">
    <property type="term" value="P:chemotaxis"/>
    <property type="evidence" value="ECO:0007669"/>
    <property type="project" value="UniProtKB-KW"/>
</dbReference>
<dbReference type="Pfam" id="PF03748">
    <property type="entry name" value="FliL"/>
    <property type="match status" value="1"/>
</dbReference>
<keyword evidence="4" id="KW-1003">Cell membrane</keyword>
<accession>A0A2R4WLT5</accession>
<keyword evidence="12" id="KW-0969">Cilium</keyword>
<evidence type="ECO:0000256" key="1">
    <source>
        <dbReference type="ARBA" id="ARBA00002254"/>
    </source>
</evidence>
<sequence length="171" mass="18695">MARKPKKAPVPEGDGEGEDGAVPAGKGRRRLIIVGAAILLLAAGGGGGYMVMRSRAAQAEKSAAEQKLPVAFMDVREMTMNLMPEPGQTQARFLRLKVALEVRDAKVASEIQPLMPRVEDTFQVFVRDLRVGDFEAAGGTYRLREELLRRVNVAVYPAKVDAVLFKDFVIQ</sequence>
<evidence type="ECO:0000256" key="11">
    <source>
        <dbReference type="SAM" id="MobiDB-lite"/>
    </source>
</evidence>
<dbReference type="InterPro" id="IPR006311">
    <property type="entry name" value="TAT_signal"/>
</dbReference>
<dbReference type="PANTHER" id="PTHR35091:SF2">
    <property type="entry name" value="FLAGELLAR PROTEIN FLIL"/>
    <property type="match status" value="1"/>
</dbReference>
<keyword evidence="12" id="KW-0282">Flagellum</keyword>
<evidence type="ECO:0000256" key="4">
    <source>
        <dbReference type="ARBA" id="ARBA00022475"/>
    </source>
</evidence>
<name>A0A2R4WLT5_9HYPH</name>
<proteinExistence type="inferred from homology"/>